<dbReference type="PANTHER" id="PTHR35803">
    <property type="entry name" value="GLUCAN 1,4-ALPHA-GLUCOSIDASE SUSB-RELATED"/>
    <property type="match status" value="1"/>
</dbReference>
<evidence type="ECO:0000256" key="6">
    <source>
        <dbReference type="SAM" id="SignalP"/>
    </source>
</evidence>
<keyword evidence="11" id="KW-1185">Reference proteome</keyword>
<dbReference type="GO" id="GO:0030246">
    <property type="term" value="F:carbohydrate binding"/>
    <property type="evidence" value="ECO:0007669"/>
    <property type="project" value="InterPro"/>
</dbReference>
<dbReference type="EMBL" id="JABBGH010000001">
    <property type="protein sequence ID" value="NML63675.1"/>
    <property type="molecule type" value="Genomic_DNA"/>
</dbReference>
<proteinExistence type="predicted"/>
<dbReference type="InterPro" id="IPR014718">
    <property type="entry name" value="GH-type_carb-bd"/>
</dbReference>
<evidence type="ECO:0000313" key="10">
    <source>
        <dbReference type="EMBL" id="NML63675.1"/>
    </source>
</evidence>
<dbReference type="Pfam" id="PF14508">
    <property type="entry name" value="GH97_N"/>
    <property type="match status" value="1"/>
</dbReference>
<accession>A0A7Y0FKL8</accession>
<comment type="caution">
    <text evidence="10">The sequence shown here is derived from an EMBL/GenBank/DDBJ whole genome shotgun (WGS) entry which is preliminary data.</text>
</comment>
<dbReference type="GO" id="GO:0016798">
    <property type="term" value="F:hydrolase activity, acting on glycosyl bonds"/>
    <property type="evidence" value="ECO:0007669"/>
    <property type="project" value="UniProtKB-KW"/>
</dbReference>
<dbReference type="AlphaFoldDB" id="A0A7Y0FKL8"/>
<dbReference type="Pfam" id="PF10566">
    <property type="entry name" value="Glyco_hydro_97"/>
    <property type="match status" value="1"/>
</dbReference>
<dbReference type="InterPro" id="IPR019563">
    <property type="entry name" value="GH97_catalytic"/>
</dbReference>
<keyword evidence="4" id="KW-0106">Calcium</keyword>
<dbReference type="RefSeq" id="WP_169529020.1">
    <property type="nucleotide sequence ID" value="NZ_JABBGH010000001.1"/>
</dbReference>
<organism evidence="10 11">
    <name type="scientific">Hymenobacter polaris</name>
    <dbReference type="NCBI Taxonomy" id="2682546"/>
    <lineage>
        <taxon>Bacteria</taxon>
        <taxon>Pseudomonadati</taxon>
        <taxon>Bacteroidota</taxon>
        <taxon>Cytophagia</taxon>
        <taxon>Cytophagales</taxon>
        <taxon>Hymenobacteraceae</taxon>
        <taxon>Hymenobacter</taxon>
    </lineage>
</organism>
<keyword evidence="3 10" id="KW-0378">Hydrolase</keyword>
<evidence type="ECO:0000259" key="8">
    <source>
        <dbReference type="Pfam" id="PF14508"/>
    </source>
</evidence>
<dbReference type="InterPro" id="IPR052720">
    <property type="entry name" value="Glycosyl_hydrolase_97"/>
</dbReference>
<dbReference type="InterPro" id="IPR017853">
    <property type="entry name" value="GH"/>
</dbReference>
<evidence type="ECO:0000259" key="7">
    <source>
        <dbReference type="Pfam" id="PF10566"/>
    </source>
</evidence>
<dbReference type="Gene3D" id="3.20.20.70">
    <property type="entry name" value="Aldolase class I"/>
    <property type="match status" value="1"/>
</dbReference>
<keyword evidence="5" id="KW-0326">Glycosidase</keyword>
<evidence type="ECO:0000256" key="2">
    <source>
        <dbReference type="ARBA" id="ARBA00011245"/>
    </source>
</evidence>
<dbReference type="InterPro" id="IPR013785">
    <property type="entry name" value="Aldolase_TIM"/>
</dbReference>
<dbReference type="Proteomes" id="UP000559626">
    <property type="component" value="Unassembled WGS sequence"/>
</dbReference>
<keyword evidence="6" id="KW-0732">Signal</keyword>
<comment type="subunit">
    <text evidence="2">Monomer.</text>
</comment>
<evidence type="ECO:0000256" key="1">
    <source>
        <dbReference type="ARBA" id="ARBA00001913"/>
    </source>
</evidence>
<feature type="signal peptide" evidence="6">
    <location>
        <begin position="1"/>
        <end position="24"/>
    </location>
</feature>
<evidence type="ECO:0000313" key="11">
    <source>
        <dbReference type="Proteomes" id="UP000559626"/>
    </source>
</evidence>
<reference evidence="10 11" key="1">
    <citation type="submission" date="2020-04" db="EMBL/GenBank/DDBJ databases">
        <title>Hymenobacter polaris sp. nov., isolated from Arctic soil.</title>
        <authorList>
            <person name="Dahal R.H."/>
        </authorList>
    </citation>
    <scope>NUCLEOTIDE SEQUENCE [LARGE SCALE GENOMIC DNA]</scope>
    <source>
        <strain evidence="10 11">RP-2-7</strain>
    </source>
</reference>
<dbReference type="PANTHER" id="PTHR35803:SF2">
    <property type="entry name" value="RETAINING ALPHA-GALACTOSIDASE"/>
    <property type="match status" value="1"/>
</dbReference>
<dbReference type="InterPro" id="IPR029483">
    <property type="entry name" value="GH97_C"/>
</dbReference>
<gene>
    <name evidence="10" type="ORF">HHL22_00475</name>
</gene>
<dbReference type="Pfam" id="PF14509">
    <property type="entry name" value="GH97_C"/>
    <property type="match status" value="1"/>
</dbReference>
<evidence type="ECO:0000256" key="3">
    <source>
        <dbReference type="ARBA" id="ARBA00022801"/>
    </source>
</evidence>
<sequence>MTTASLTLRWLLVAQLLPASAALAQTRQETILSPDKRLAMNLFFTGDQLQYQVVFRGKPVIEPSALSLQLGTQAVGRGQAFGSVQRTTVSETYAWRGVHSQATNHYNQASLLITPTAPAAAFRLEARVFNDGVAWRYVVPEAGAGEVRADNTEFVIPAGSTVWSQPDIGNYEGRYQRQRIEEVPVGQLAGPPLTVALPAQQGYLAITEGGVTDFAGMSLVAAGPRAFKANLTGTATTSATVETPWRIVEVGPDLNTLVNCDIVHNVSPKPDAALFPQGLATPWLKPGRSVWSWLAGNGGVTFENMKRFSQWAGQLGFEYNLVDEGWTHWNDGGKDPWTLMQELVAYSATQHVKVWVWKAYPDHDGTPGLQQAAARQAFFRRCRDIGVAGIKIDFFNAESQEVIKFYQAALHDAAELHLLLDFHGANKPTGESRTWPNELSREGVRGLENETVWPAHNTTLPFTRYLAGHGDYTPLTFRPIGKGTTLAHQVATLATFTSPFLCVAANPEDILTSPARELITSIPTVWDETIVLPQSEIGGLSLLARRRGTTWFLAALNGATSRQLPISLTFLGKGSYQALTLADSPDAPATGTIKRTPVTAQTKLTLSLSEGGGYLGIFRK</sequence>
<feature type="chain" id="PRO_5030548311" evidence="6">
    <location>
        <begin position="25"/>
        <end position="620"/>
    </location>
</feature>
<evidence type="ECO:0000256" key="5">
    <source>
        <dbReference type="ARBA" id="ARBA00023295"/>
    </source>
</evidence>
<dbReference type="InterPro" id="IPR013780">
    <property type="entry name" value="Glyco_hydro_b"/>
</dbReference>
<comment type="cofactor">
    <cofactor evidence="1">
        <name>Ca(2+)</name>
        <dbReference type="ChEBI" id="CHEBI:29108"/>
    </cofactor>
</comment>
<feature type="domain" description="Glycosyl-hydrolase 97 C-terminal oligomerisation" evidence="9">
    <location>
        <begin position="525"/>
        <end position="615"/>
    </location>
</feature>
<feature type="domain" description="Glycosyl-hydrolase 97 catalytic" evidence="7">
    <location>
        <begin position="297"/>
        <end position="444"/>
    </location>
</feature>
<dbReference type="Gene3D" id="2.60.40.1180">
    <property type="entry name" value="Golgi alpha-mannosidase II"/>
    <property type="match status" value="1"/>
</dbReference>
<dbReference type="SUPFAM" id="SSF51445">
    <property type="entry name" value="(Trans)glycosidases"/>
    <property type="match status" value="1"/>
</dbReference>
<protein>
    <submittedName>
        <fullName evidence="10">Glycoside hydrolase family 97 protein</fullName>
    </submittedName>
</protein>
<feature type="domain" description="Glycosyl-hydrolase 97 N-terminal" evidence="8">
    <location>
        <begin position="32"/>
        <end position="267"/>
    </location>
</feature>
<dbReference type="Gene3D" id="2.70.98.10">
    <property type="match status" value="1"/>
</dbReference>
<dbReference type="InterPro" id="IPR029486">
    <property type="entry name" value="GH97_N"/>
</dbReference>
<name>A0A7Y0FKL8_9BACT</name>
<evidence type="ECO:0000256" key="4">
    <source>
        <dbReference type="ARBA" id="ARBA00022837"/>
    </source>
</evidence>
<evidence type="ECO:0000259" key="9">
    <source>
        <dbReference type="Pfam" id="PF14509"/>
    </source>
</evidence>